<dbReference type="STRING" id="7994.ENSAMXP00000053567"/>
<comment type="similarity">
    <text evidence="3">Belongs to the peptidase S54 family.</text>
</comment>
<dbReference type="InParanoid" id="A0A3B1KFT7"/>
<dbReference type="Proteomes" id="UP000018467">
    <property type="component" value="Unassembled WGS sequence"/>
</dbReference>
<feature type="transmembrane region" description="Helical" evidence="13">
    <location>
        <begin position="225"/>
        <end position="250"/>
    </location>
</feature>
<dbReference type="InterPro" id="IPR035952">
    <property type="entry name" value="Rhomboid-like_sf"/>
</dbReference>
<accession>A0A3B1KFT7</accession>
<dbReference type="GO" id="GO:0005743">
    <property type="term" value="C:mitochondrial inner membrane"/>
    <property type="evidence" value="ECO:0007669"/>
    <property type="project" value="UniProtKB-SubCell"/>
</dbReference>
<dbReference type="Bgee" id="ENSAMXG00000032116">
    <property type="expression patterns" value="Expressed in muscle tissue and 14 other cell types or tissues"/>
</dbReference>
<dbReference type="KEGG" id="amex:103027172"/>
<sequence length="404" mass="44927">MAWRRRRVIINWIKSEPNYSQELFTKPNRFSLHPQQRCGFKKVLKKPEIRKGGAEEGPAADLSEAAAKKSTLPPPPPLGPPVRPPRNPRLLFRPLMFTVGFTGCSFGAAAILQYESVRFRVESVLEEVREEKLRRLGEGQVQNRESHDTAYWHNWWNQLSAFQKQMILLVSAVDDWWGRRSEGQKTAIGIIALNTAVLCCWRIPVMQRTMLKFFTSNPASKTRCLPMLLSSFSHYSILHLTANMFVLWSFSTSVVSLLGREQFLALYLSGGVFATFISYVCKTATGRLGPSLGASGAIMTILAAVCTKMPEVKLGIIFLPMISFTAGNALKAIMALDTAGLVLGWRMLDHAAHLGGALFGVWYISYGHSLIWRRREPLVKFWHDLRKGPPGGAPPRGGGGGSGA</sequence>
<reference evidence="15" key="3">
    <citation type="submission" date="2025-08" db="UniProtKB">
        <authorList>
            <consortium name="Ensembl"/>
        </authorList>
    </citation>
    <scope>IDENTIFICATION</scope>
</reference>
<evidence type="ECO:0000256" key="4">
    <source>
        <dbReference type="ARBA" id="ARBA00013039"/>
    </source>
</evidence>
<dbReference type="SUPFAM" id="SSF144091">
    <property type="entry name" value="Rhomboid-like"/>
    <property type="match status" value="1"/>
</dbReference>
<protein>
    <recommendedName>
        <fullName evidence="4">rhomboid protease</fullName>
        <ecNumber evidence="4">3.4.21.105</ecNumber>
    </recommendedName>
</protein>
<dbReference type="RefSeq" id="XP_022534354.1">
    <property type="nucleotide sequence ID" value="XM_022678633.2"/>
</dbReference>
<feature type="region of interest" description="Disordered" evidence="12">
    <location>
        <begin position="49"/>
        <end position="85"/>
    </location>
</feature>
<dbReference type="Gene3D" id="1.20.1540.10">
    <property type="entry name" value="Rhomboid-like"/>
    <property type="match status" value="1"/>
</dbReference>
<feature type="transmembrane region" description="Helical" evidence="13">
    <location>
        <begin position="262"/>
        <end position="281"/>
    </location>
</feature>
<evidence type="ECO:0000256" key="13">
    <source>
        <dbReference type="SAM" id="Phobius"/>
    </source>
</evidence>
<evidence type="ECO:0000256" key="6">
    <source>
        <dbReference type="ARBA" id="ARBA00022792"/>
    </source>
</evidence>
<evidence type="ECO:0000313" key="16">
    <source>
        <dbReference type="Proteomes" id="UP000018467"/>
    </source>
</evidence>
<dbReference type="Pfam" id="PF01694">
    <property type="entry name" value="Rhomboid"/>
    <property type="match status" value="1"/>
</dbReference>
<dbReference type="InterPro" id="IPR022764">
    <property type="entry name" value="Peptidase_S54_rhomboid_dom"/>
</dbReference>
<dbReference type="CTD" id="541485"/>
<dbReference type="InterPro" id="IPR050925">
    <property type="entry name" value="Rhomboid_protease_S54"/>
</dbReference>
<evidence type="ECO:0000256" key="5">
    <source>
        <dbReference type="ARBA" id="ARBA00022692"/>
    </source>
</evidence>
<dbReference type="GO" id="GO:0006465">
    <property type="term" value="P:signal peptide processing"/>
    <property type="evidence" value="ECO:0007669"/>
    <property type="project" value="TreeGrafter"/>
</dbReference>
<comment type="subcellular location">
    <subcellularLocation>
        <location evidence="2">Mitochondrion inner membrane</location>
        <topology evidence="2">Multi-pass membrane protein</topology>
    </subcellularLocation>
</comment>
<evidence type="ECO:0000256" key="3">
    <source>
        <dbReference type="ARBA" id="ARBA00009045"/>
    </source>
</evidence>
<organism evidence="15 16">
    <name type="scientific">Astyanax mexicanus</name>
    <name type="common">Blind cave fish</name>
    <name type="synonym">Astyanax fasciatus mexicanus</name>
    <dbReference type="NCBI Taxonomy" id="7994"/>
    <lineage>
        <taxon>Eukaryota</taxon>
        <taxon>Metazoa</taxon>
        <taxon>Chordata</taxon>
        <taxon>Craniata</taxon>
        <taxon>Vertebrata</taxon>
        <taxon>Euteleostomi</taxon>
        <taxon>Actinopterygii</taxon>
        <taxon>Neopterygii</taxon>
        <taxon>Teleostei</taxon>
        <taxon>Ostariophysi</taxon>
        <taxon>Characiformes</taxon>
        <taxon>Characoidei</taxon>
        <taxon>Acestrorhamphidae</taxon>
        <taxon>Acestrorhamphinae</taxon>
        <taxon>Astyanax</taxon>
    </lineage>
</organism>
<evidence type="ECO:0000256" key="7">
    <source>
        <dbReference type="ARBA" id="ARBA00022801"/>
    </source>
</evidence>
<evidence type="ECO:0000256" key="2">
    <source>
        <dbReference type="ARBA" id="ARBA00004448"/>
    </source>
</evidence>
<comment type="catalytic activity">
    <reaction evidence="1">
        <text>Cleaves type-1 transmembrane domains using a catalytic dyad composed of serine and histidine that are contributed by different transmembrane domains.</text>
        <dbReference type="EC" id="3.4.21.105"/>
    </reaction>
</comment>
<keyword evidence="11 13" id="KW-0472">Membrane</keyword>
<dbReference type="FunFam" id="1.20.1540.10:FF:000005">
    <property type="entry name" value="Presenilins-associated rhomboid-like protein, mitochondrial"/>
    <property type="match status" value="1"/>
</dbReference>
<feature type="transmembrane region" description="Helical" evidence="13">
    <location>
        <begin position="90"/>
        <end position="112"/>
    </location>
</feature>
<keyword evidence="7" id="KW-0378">Hydrolase</keyword>
<evidence type="ECO:0000256" key="10">
    <source>
        <dbReference type="ARBA" id="ARBA00023128"/>
    </source>
</evidence>
<evidence type="ECO:0000256" key="9">
    <source>
        <dbReference type="ARBA" id="ARBA00022989"/>
    </source>
</evidence>
<keyword evidence="16" id="KW-1185">Reference proteome</keyword>
<keyword evidence="9 13" id="KW-1133">Transmembrane helix</keyword>
<reference evidence="15" key="4">
    <citation type="submission" date="2025-09" db="UniProtKB">
        <authorList>
            <consortium name="Ensembl"/>
        </authorList>
    </citation>
    <scope>IDENTIFICATION</scope>
</reference>
<evidence type="ECO:0000313" key="15">
    <source>
        <dbReference type="Ensembl" id="ENSAMXP00000053567.1"/>
    </source>
</evidence>
<feature type="transmembrane region" description="Helical" evidence="13">
    <location>
        <begin position="351"/>
        <end position="372"/>
    </location>
</feature>
<dbReference type="EC" id="3.4.21.105" evidence="4"/>
<feature type="transmembrane region" description="Helical" evidence="13">
    <location>
        <begin position="186"/>
        <end position="204"/>
    </location>
</feature>
<dbReference type="FunCoup" id="A0A3B1KFT7">
    <property type="interactions" value="1676"/>
</dbReference>
<keyword evidence="10" id="KW-0496">Mitochondrion</keyword>
<dbReference type="GO" id="GO:0004252">
    <property type="term" value="F:serine-type endopeptidase activity"/>
    <property type="evidence" value="ECO:0007669"/>
    <property type="project" value="InterPro"/>
</dbReference>
<feature type="compositionally biased region" description="Pro residues" evidence="12">
    <location>
        <begin position="72"/>
        <end position="85"/>
    </location>
</feature>
<evidence type="ECO:0000256" key="12">
    <source>
        <dbReference type="SAM" id="MobiDB-lite"/>
    </source>
</evidence>
<evidence type="ECO:0000256" key="8">
    <source>
        <dbReference type="ARBA" id="ARBA00022946"/>
    </source>
</evidence>
<evidence type="ECO:0000256" key="1">
    <source>
        <dbReference type="ARBA" id="ARBA00000156"/>
    </source>
</evidence>
<reference evidence="16" key="1">
    <citation type="submission" date="2013-03" db="EMBL/GenBank/DDBJ databases">
        <authorList>
            <person name="Jeffery W."/>
            <person name="Warren W."/>
            <person name="Wilson R.K."/>
        </authorList>
    </citation>
    <scope>NUCLEOTIDE SEQUENCE</scope>
    <source>
        <strain evidence="16">female</strain>
    </source>
</reference>
<dbReference type="AlphaFoldDB" id="A0A3B1KFT7"/>
<keyword evidence="6" id="KW-0999">Mitochondrion inner membrane</keyword>
<dbReference type="PANTHER" id="PTHR43731">
    <property type="entry name" value="RHOMBOID PROTEASE"/>
    <property type="match status" value="1"/>
</dbReference>
<dbReference type="Ensembl" id="ENSAMXT00000046159.1">
    <property type="protein sequence ID" value="ENSAMXP00000053567.1"/>
    <property type="gene ID" value="ENSAMXG00000032116.1"/>
</dbReference>
<keyword evidence="5 13" id="KW-0812">Transmembrane</keyword>
<feature type="transmembrane region" description="Helical" evidence="13">
    <location>
        <begin position="317"/>
        <end position="345"/>
    </location>
</feature>
<dbReference type="PANTHER" id="PTHR43731:SF28">
    <property type="entry name" value="PRESENILIN-ASSOCIATED RHOMBOID-LIKE PROTEIN A, MITOCHONDRIAL"/>
    <property type="match status" value="1"/>
</dbReference>
<dbReference type="GeneTree" id="ENSGT00390000013063"/>
<reference evidence="16" key="2">
    <citation type="journal article" date="2014" name="Nat. Commun.">
        <title>The cavefish genome reveals candidate genes for eye loss.</title>
        <authorList>
            <person name="McGaugh S.E."/>
            <person name="Gross J.B."/>
            <person name="Aken B."/>
            <person name="Blin M."/>
            <person name="Borowsky R."/>
            <person name="Chalopin D."/>
            <person name="Hinaux H."/>
            <person name="Jeffery W.R."/>
            <person name="Keene A."/>
            <person name="Ma L."/>
            <person name="Minx P."/>
            <person name="Murphy D."/>
            <person name="O'Quin K.E."/>
            <person name="Retaux S."/>
            <person name="Rohner N."/>
            <person name="Searle S.M."/>
            <person name="Stahl B.A."/>
            <person name="Tabin C."/>
            <person name="Volff J.N."/>
            <person name="Yoshizawa M."/>
            <person name="Warren W.C."/>
        </authorList>
    </citation>
    <scope>NUCLEOTIDE SEQUENCE [LARGE SCALE GENOMIC DNA]</scope>
    <source>
        <strain evidence="16">female</strain>
    </source>
</reference>
<feature type="domain" description="Peptidase S54 rhomboid" evidence="14">
    <location>
        <begin position="227"/>
        <end position="365"/>
    </location>
</feature>
<evidence type="ECO:0000256" key="11">
    <source>
        <dbReference type="ARBA" id="ARBA00023136"/>
    </source>
</evidence>
<dbReference type="GeneID" id="103027172"/>
<evidence type="ECO:0000259" key="14">
    <source>
        <dbReference type="Pfam" id="PF01694"/>
    </source>
</evidence>
<keyword evidence="8" id="KW-0809">Transit peptide</keyword>
<name>A0A3B1KFT7_ASTMX</name>
<proteinExistence type="inferred from homology"/>